<dbReference type="AlphaFoldDB" id="A0A1J5S654"/>
<name>A0A1J5S654_9ZZZZ</name>
<dbReference type="Gene3D" id="1.10.580.10">
    <property type="entry name" value="Citrate Synthase, domain 1"/>
    <property type="match status" value="1"/>
</dbReference>
<dbReference type="Pfam" id="PF00285">
    <property type="entry name" value="Citrate_synt"/>
    <property type="match status" value="1"/>
</dbReference>
<dbReference type="GO" id="GO:0005737">
    <property type="term" value="C:cytoplasm"/>
    <property type="evidence" value="ECO:0007669"/>
    <property type="project" value="InterPro"/>
</dbReference>
<comment type="pathway">
    <text evidence="1">Carbohydrate metabolism; tricarboxylic acid cycle; isocitrate from oxaloacetate: step 1/2.</text>
</comment>
<dbReference type="InterPro" id="IPR010953">
    <property type="entry name" value="Citrate_synthase_typ-I"/>
</dbReference>
<evidence type="ECO:0000256" key="2">
    <source>
        <dbReference type="ARBA" id="ARBA00010566"/>
    </source>
</evidence>
<dbReference type="GO" id="GO:0036440">
    <property type="term" value="F:citrate synthase activity"/>
    <property type="evidence" value="ECO:0007669"/>
    <property type="project" value="UniProtKB-EC"/>
</dbReference>
<comment type="caution">
    <text evidence="6">The sequence shown here is derived from an EMBL/GenBank/DDBJ whole genome shotgun (WGS) entry which is preliminary data.</text>
</comment>
<dbReference type="EMBL" id="MLJW01000063">
    <property type="protein sequence ID" value="OIR03775.1"/>
    <property type="molecule type" value="Genomic_DNA"/>
</dbReference>
<gene>
    <name evidence="6" type="primary">gltA2_2</name>
    <name evidence="6" type="ORF">GALL_141950</name>
</gene>
<reference evidence="6" key="1">
    <citation type="submission" date="2016-10" db="EMBL/GenBank/DDBJ databases">
        <title>Sequence of Gallionella enrichment culture.</title>
        <authorList>
            <person name="Poehlein A."/>
            <person name="Muehling M."/>
            <person name="Daniel R."/>
        </authorList>
    </citation>
    <scope>NUCLEOTIDE SEQUENCE</scope>
</reference>
<dbReference type="InterPro" id="IPR024176">
    <property type="entry name" value="Citrate_synthase_bac-typ"/>
</dbReference>
<dbReference type="InterPro" id="IPR002020">
    <property type="entry name" value="Citrate_synthase"/>
</dbReference>
<evidence type="ECO:0000256" key="3">
    <source>
        <dbReference type="ARBA" id="ARBA00012972"/>
    </source>
</evidence>
<keyword evidence="5 6" id="KW-0808">Transferase</keyword>
<comment type="similarity">
    <text evidence="2">Belongs to the citrate synthase family.</text>
</comment>
<dbReference type="InterPro" id="IPR016143">
    <property type="entry name" value="Citrate_synth-like_sm_a-sub"/>
</dbReference>
<sequence>MDSTALLTLDDKQLTLPVIVGSENEKAIDVRALRDKTGYITFDEGYGNTGSCQSSITYIDGEKGILRYRGYPIEQLAEQSNFIEVAYLIIHGELPTLEQRKQFSTMLTESSAIHSGMEHLFENFPADGHPMAILSAMINSLGCYYPHLATNDHERDVATYYETAAQIISKVRSLAAYSYRSSRGLPFIFPRRDLPYCENFLHMMFSEPYHQYVAKPEVAAALNLFLLLHADHEQNCSTSTVRMVASSGANLFASTAAGVCALWGPLHGGANMAVIEMLKSIHAEGDDGTKFVEQAKNGKADRRLMGFGHRVYKNYDPRAKIIKQSFYSALSALKIKDDPLLNIAMHLEEAALKDDYFLSRRLYPNVDFYSGLIMRAIGIPENMFTVMFAIGRMPGWIANWKEVASNPKGRINRPRQIYTGPVTRNFVPIDQRR</sequence>
<evidence type="ECO:0000256" key="5">
    <source>
        <dbReference type="ARBA" id="ARBA00022679"/>
    </source>
</evidence>
<dbReference type="InterPro" id="IPR036969">
    <property type="entry name" value="Citrate_synthase_sf"/>
</dbReference>
<dbReference type="PIRSF" id="PIRSF001369">
    <property type="entry name" value="Citrate_synth"/>
    <property type="match status" value="1"/>
</dbReference>
<protein>
    <recommendedName>
        <fullName evidence="3">citrate synthase (unknown stereospecificity)</fullName>
        <ecNumber evidence="3">2.3.3.16</ecNumber>
    </recommendedName>
</protein>
<dbReference type="SUPFAM" id="SSF48256">
    <property type="entry name" value="Citrate synthase"/>
    <property type="match status" value="1"/>
</dbReference>
<dbReference type="FunFam" id="1.10.230.10:FF:000002">
    <property type="entry name" value="Citrate synthase"/>
    <property type="match status" value="1"/>
</dbReference>
<evidence type="ECO:0000256" key="1">
    <source>
        <dbReference type="ARBA" id="ARBA00004751"/>
    </source>
</evidence>
<dbReference type="UniPathway" id="UPA00223">
    <property type="reaction ID" value="UER00717"/>
</dbReference>
<dbReference type="NCBIfam" id="TIGR01798">
    <property type="entry name" value="cit_synth_I"/>
    <property type="match status" value="1"/>
</dbReference>
<dbReference type="PRINTS" id="PR00143">
    <property type="entry name" value="CITRTSNTHASE"/>
</dbReference>
<accession>A0A1J5S654</accession>
<keyword evidence="4" id="KW-0816">Tricarboxylic acid cycle</keyword>
<dbReference type="PANTHER" id="PTHR42871">
    <property type="entry name" value="CITRATE SYNTHASE"/>
    <property type="match status" value="1"/>
</dbReference>
<evidence type="ECO:0000313" key="6">
    <source>
        <dbReference type="EMBL" id="OIR03775.1"/>
    </source>
</evidence>
<dbReference type="Gene3D" id="2.20.28.60">
    <property type="match status" value="1"/>
</dbReference>
<dbReference type="InterPro" id="IPR016142">
    <property type="entry name" value="Citrate_synth-like_lrg_a-sub"/>
</dbReference>
<dbReference type="InterPro" id="IPR019810">
    <property type="entry name" value="Citrate_synthase_AS"/>
</dbReference>
<keyword evidence="6" id="KW-0012">Acyltransferase</keyword>
<dbReference type="Gene3D" id="1.10.230.10">
    <property type="entry name" value="Cytochrome P450-Terp, domain 2"/>
    <property type="match status" value="1"/>
</dbReference>
<proteinExistence type="inferred from homology"/>
<dbReference type="PANTHER" id="PTHR42871:SF1">
    <property type="entry name" value="CITRATE SYNTHASE"/>
    <property type="match status" value="1"/>
</dbReference>
<organism evidence="6">
    <name type="scientific">mine drainage metagenome</name>
    <dbReference type="NCBI Taxonomy" id="410659"/>
    <lineage>
        <taxon>unclassified sequences</taxon>
        <taxon>metagenomes</taxon>
        <taxon>ecological metagenomes</taxon>
    </lineage>
</organism>
<dbReference type="NCBIfam" id="NF004126">
    <property type="entry name" value="PRK05614.1"/>
    <property type="match status" value="1"/>
</dbReference>
<dbReference type="EC" id="2.3.3.16" evidence="3"/>
<dbReference type="CDD" id="cd06114">
    <property type="entry name" value="EcCS_like"/>
    <property type="match status" value="1"/>
</dbReference>
<evidence type="ECO:0000256" key="4">
    <source>
        <dbReference type="ARBA" id="ARBA00022532"/>
    </source>
</evidence>
<dbReference type="GO" id="GO:0006099">
    <property type="term" value="P:tricarboxylic acid cycle"/>
    <property type="evidence" value="ECO:0007669"/>
    <property type="project" value="UniProtKB-UniPathway"/>
</dbReference>
<dbReference type="PROSITE" id="PS00480">
    <property type="entry name" value="CITRATE_SYNTHASE"/>
    <property type="match status" value="1"/>
</dbReference>